<dbReference type="VEuPathDB" id="FungiDB:DIURU_003140"/>
<dbReference type="GO" id="GO:0033309">
    <property type="term" value="C:SBF transcription complex"/>
    <property type="evidence" value="ECO:0007669"/>
    <property type="project" value="TreeGrafter"/>
</dbReference>
<dbReference type="PANTHER" id="PTHR43828">
    <property type="entry name" value="ASPARAGINASE"/>
    <property type="match status" value="1"/>
</dbReference>
<dbReference type="Gene3D" id="1.25.40.20">
    <property type="entry name" value="Ankyrin repeat-containing domain"/>
    <property type="match status" value="1"/>
</dbReference>
<keyword evidence="4" id="KW-0175">Coiled coil</keyword>
<dbReference type="Pfam" id="PF04383">
    <property type="entry name" value="KilA-N"/>
    <property type="match status" value="1"/>
</dbReference>
<evidence type="ECO:0000256" key="1">
    <source>
        <dbReference type="ARBA" id="ARBA00022737"/>
    </source>
</evidence>
<dbReference type="SMART" id="SM01252">
    <property type="entry name" value="KilA-N"/>
    <property type="match status" value="1"/>
</dbReference>
<dbReference type="GeneID" id="54781791"/>
<dbReference type="SUPFAM" id="SSF54616">
    <property type="entry name" value="DNA-binding domain of Mlu1-box binding protein MBP1"/>
    <property type="match status" value="1"/>
</dbReference>
<proteinExistence type="predicted"/>
<protein>
    <recommendedName>
        <fullName evidence="6">HTH APSES-type domain-containing protein</fullName>
    </recommendedName>
</protein>
<feature type="repeat" description="ANK" evidence="3">
    <location>
        <begin position="283"/>
        <end position="315"/>
    </location>
</feature>
<keyword evidence="1" id="KW-0677">Repeat</keyword>
<dbReference type="SMART" id="SM00248">
    <property type="entry name" value="ANK"/>
    <property type="match status" value="2"/>
</dbReference>
<dbReference type="InterPro" id="IPR002110">
    <property type="entry name" value="Ankyrin_rpt"/>
</dbReference>
<dbReference type="PANTHER" id="PTHR43828:SF3">
    <property type="entry name" value="CHROMO DOMAIN-CONTAINING PROTEIN"/>
    <property type="match status" value="1"/>
</dbReference>
<dbReference type="RefSeq" id="XP_034012049.1">
    <property type="nucleotide sequence ID" value="XM_034155870.1"/>
</dbReference>
<evidence type="ECO:0000256" key="4">
    <source>
        <dbReference type="SAM" id="Coils"/>
    </source>
</evidence>
<evidence type="ECO:0000256" key="2">
    <source>
        <dbReference type="ARBA" id="ARBA00023043"/>
    </source>
</evidence>
<dbReference type="InterPro" id="IPR003163">
    <property type="entry name" value="Tscrpt_reg_HTH_APSES-type"/>
</dbReference>
<dbReference type="Proteomes" id="UP000449547">
    <property type="component" value="Unassembled WGS sequence"/>
</dbReference>
<comment type="caution">
    <text evidence="7">The sequence shown here is derived from an EMBL/GenBank/DDBJ whole genome shotgun (WGS) entry which is preliminary data.</text>
</comment>
<organism evidence="7 8">
    <name type="scientific">Diutina rugosa</name>
    <name type="common">Yeast</name>
    <name type="synonym">Candida rugosa</name>
    <dbReference type="NCBI Taxonomy" id="5481"/>
    <lineage>
        <taxon>Eukaryota</taxon>
        <taxon>Fungi</taxon>
        <taxon>Dikarya</taxon>
        <taxon>Ascomycota</taxon>
        <taxon>Saccharomycotina</taxon>
        <taxon>Pichiomycetes</taxon>
        <taxon>Debaryomycetaceae</taxon>
        <taxon>Diutina</taxon>
    </lineage>
</organism>
<dbReference type="InterPro" id="IPR036887">
    <property type="entry name" value="HTH_APSES_sf"/>
</dbReference>
<dbReference type="PROSITE" id="PS50297">
    <property type="entry name" value="ANK_REP_REGION"/>
    <property type="match status" value="1"/>
</dbReference>
<dbReference type="InterPro" id="IPR018004">
    <property type="entry name" value="KilA/APSES_HTH"/>
</dbReference>
<dbReference type="InterPro" id="IPR051642">
    <property type="entry name" value="SWI6-like"/>
</dbReference>
<dbReference type="Gene3D" id="3.10.260.10">
    <property type="entry name" value="Transcription regulator HTH, APSES-type DNA-binding domain"/>
    <property type="match status" value="1"/>
</dbReference>
<sequence>MDSPAHVGDLTTASIQNKLDGTHLEPSTTRQKVVAASYSGTNYIQLTLTFEASGKEAIILRRVDDSYVNVNQLFQVLIDFDLVTEQQRENFIADEIIDNPQYHGDGINQYLDLRNDANEHVQGVWISYDKAVAFSVKFDIYQLVKRLFLIDVHEFDRLPNANKRVVDDDDEGGPESPTKRQRSDSGPSLFEEPQSQEERDMEKLLKKLVAANTNTPYAQSPVNQTNDELASRLKLKFGEIFKEDVEDGGQLSFESIKRQFDPIIAEYASQDPGQIMDIALDPKGQTALHFAATLASKNLVRSFIKLGVNSPVRGNIAGETPLIQTIQVTNSMEKGNFGELLRKYLWPGLWLFDRKHQTVFHHLAMHSRKAELTKYYTTKIIEYIASDDQRLRDCLALINVQDEENGDTALHWAVEQESKWMVRLLLVLKSDATITNKKGVKPQDFKMVQAIQNEDGQSEYVFDLLTTAMELLDKRLSDSKKLPEIEDPVEVNAKRDEEVNEEPRQSASAKIFKSISDLLANTNVEYEQILNTKREQIKALNQSLHDSTIVTANNRYMLKSLTSRLSELDNLKLQLNNLNDKLAVLKTQGKSSGDDESDKTDEDAEFSADAPFIIPELYEPMKRGDPIEDLKPNDIKLPPLPILKARIAAYKEVNSQLESELQQLMDYSELTTKFKKVVSMCTGVGINEVDDLLDGLLEAVESQQ</sequence>
<accession>A0A642UMF6</accession>
<evidence type="ECO:0000313" key="7">
    <source>
        <dbReference type="EMBL" id="KAA8901612.1"/>
    </source>
</evidence>
<dbReference type="GO" id="GO:0003677">
    <property type="term" value="F:DNA binding"/>
    <property type="evidence" value="ECO:0007669"/>
    <property type="project" value="InterPro"/>
</dbReference>
<dbReference type="GO" id="GO:0001228">
    <property type="term" value="F:DNA-binding transcription activator activity, RNA polymerase II-specific"/>
    <property type="evidence" value="ECO:0007669"/>
    <property type="project" value="UniProtKB-ARBA"/>
</dbReference>
<feature type="domain" description="HTH APSES-type" evidence="6">
    <location>
        <begin position="33"/>
        <end position="159"/>
    </location>
</feature>
<dbReference type="GO" id="GO:0030907">
    <property type="term" value="C:MBF transcription complex"/>
    <property type="evidence" value="ECO:0007669"/>
    <property type="project" value="TreeGrafter"/>
</dbReference>
<evidence type="ECO:0000259" key="6">
    <source>
        <dbReference type="PROSITE" id="PS51299"/>
    </source>
</evidence>
<feature type="coiled-coil region" evidence="4">
    <location>
        <begin position="523"/>
        <end position="588"/>
    </location>
</feature>
<reference evidence="7 8" key="1">
    <citation type="submission" date="2019-07" db="EMBL/GenBank/DDBJ databases">
        <title>Genome assembly of two rare yeast pathogens: Diutina rugosa and Trichomonascus ciferrii.</title>
        <authorList>
            <person name="Mixao V."/>
            <person name="Saus E."/>
            <person name="Hansen A."/>
            <person name="Lass-Flor C."/>
            <person name="Gabaldon T."/>
        </authorList>
    </citation>
    <scope>NUCLEOTIDE SEQUENCE [LARGE SCALE GENOMIC DNA]</scope>
    <source>
        <strain evidence="7 8">CBS 613</strain>
    </source>
</reference>
<dbReference type="AlphaFoldDB" id="A0A642UMF6"/>
<gene>
    <name evidence="7" type="ORF">DIURU_003140</name>
</gene>
<name>A0A642UMF6_DIURU</name>
<dbReference type="Pfam" id="PF00023">
    <property type="entry name" value="Ank"/>
    <property type="match status" value="1"/>
</dbReference>
<keyword evidence="2 3" id="KW-0040">ANK repeat</keyword>
<dbReference type="SUPFAM" id="SSF48403">
    <property type="entry name" value="Ankyrin repeat"/>
    <property type="match status" value="1"/>
</dbReference>
<evidence type="ECO:0000256" key="5">
    <source>
        <dbReference type="SAM" id="MobiDB-lite"/>
    </source>
</evidence>
<dbReference type="PROSITE" id="PS50088">
    <property type="entry name" value="ANK_REPEAT"/>
    <property type="match status" value="2"/>
</dbReference>
<evidence type="ECO:0000313" key="8">
    <source>
        <dbReference type="Proteomes" id="UP000449547"/>
    </source>
</evidence>
<dbReference type="PROSITE" id="PS51299">
    <property type="entry name" value="HTH_APSES"/>
    <property type="match status" value="1"/>
</dbReference>
<dbReference type="OrthoDB" id="6718656at2759"/>
<feature type="region of interest" description="Disordered" evidence="5">
    <location>
        <begin position="163"/>
        <end position="197"/>
    </location>
</feature>
<feature type="coiled-coil region" evidence="4">
    <location>
        <begin position="640"/>
        <end position="670"/>
    </location>
</feature>
<evidence type="ECO:0000256" key="3">
    <source>
        <dbReference type="PROSITE-ProRule" id="PRU00023"/>
    </source>
</evidence>
<dbReference type="OMA" id="WIPYDKA"/>
<dbReference type="InterPro" id="IPR036770">
    <property type="entry name" value="Ankyrin_rpt-contain_sf"/>
</dbReference>
<dbReference type="EMBL" id="SWFT01000101">
    <property type="protein sequence ID" value="KAA8901612.1"/>
    <property type="molecule type" value="Genomic_DNA"/>
</dbReference>
<keyword evidence="8" id="KW-1185">Reference proteome</keyword>
<dbReference type="GO" id="GO:0003713">
    <property type="term" value="F:transcription coactivator activity"/>
    <property type="evidence" value="ECO:0007669"/>
    <property type="project" value="TreeGrafter"/>
</dbReference>
<feature type="repeat" description="ANK" evidence="3">
    <location>
        <begin position="405"/>
        <end position="437"/>
    </location>
</feature>